<dbReference type="GO" id="GO:0008360">
    <property type="term" value="P:regulation of cell shape"/>
    <property type="evidence" value="ECO:0007669"/>
    <property type="project" value="UniProtKB-KW"/>
</dbReference>
<evidence type="ECO:0000256" key="11">
    <source>
        <dbReference type="ARBA" id="ARBA00023306"/>
    </source>
</evidence>
<feature type="domain" description="Mur ligase N-terminal catalytic" evidence="15">
    <location>
        <begin position="13"/>
        <end position="110"/>
    </location>
</feature>
<evidence type="ECO:0000259" key="17">
    <source>
        <dbReference type="Pfam" id="PF08245"/>
    </source>
</evidence>
<dbReference type="InterPro" id="IPR036565">
    <property type="entry name" value="Mur-like_cat_sf"/>
</dbReference>
<dbReference type="RefSeq" id="WP_341465261.1">
    <property type="nucleotide sequence ID" value="NZ_FUWW01000020.1"/>
</dbReference>
<name>A0A1T4NA00_9FIRM</name>
<keyword evidence="4 14" id="KW-0963">Cytoplasm</keyword>
<evidence type="ECO:0000256" key="5">
    <source>
        <dbReference type="ARBA" id="ARBA00022598"/>
    </source>
</evidence>
<comment type="similarity">
    <text evidence="14">Belongs to the MurCDEF family.</text>
</comment>
<evidence type="ECO:0000259" key="15">
    <source>
        <dbReference type="Pfam" id="PF01225"/>
    </source>
</evidence>
<organism evidence="18 19">
    <name type="scientific">Eubacterium coprostanoligenes</name>
    <dbReference type="NCBI Taxonomy" id="290054"/>
    <lineage>
        <taxon>Bacteria</taxon>
        <taxon>Bacillati</taxon>
        <taxon>Bacillota</taxon>
        <taxon>Clostridia</taxon>
        <taxon>Eubacteriales</taxon>
        <taxon>Eubacteriaceae</taxon>
        <taxon>Eubacterium</taxon>
    </lineage>
</organism>
<dbReference type="Pfam" id="PF01225">
    <property type="entry name" value="Mur_ligase"/>
    <property type="match status" value="1"/>
</dbReference>
<evidence type="ECO:0000256" key="3">
    <source>
        <dbReference type="ARBA" id="ARBA00012211"/>
    </source>
</evidence>
<accession>A0A1T4NA00</accession>
<evidence type="ECO:0000313" key="19">
    <source>
        <dbReference type="Proteomes" id="UP000190657"/>
    </source>
</evidence>
<dbReference type="InterPro" id="IPR036615">
    <property type="entry name" value="Mur_ligase_C_dom_sf"/>
</dbReference>
<dbReference type="Pfam" id="PF02875">
    <property type="entry name" value="Mur_ligase_C"/>
    <property type="match status" value="1"/>
</dbReference>
<evidence type="ECO:0000256" key="6">
    <source>
        <dbReference type="ARBA" id="ARBA00022618"/>
    </source>
</evidence>
<evidence type="ECO:0000256" key="4">
    <source>
        <dbReference type="ARBA" id="ARBA00022490"/>
    </source>
</evidence>
<dbReference type="Gene3D" id="3.40.1190.10">
    <property type="entry name" value="Mur-like, catalytic domain"/>
    <property type="match status" value="1"/>
</dbReference>
<dbReference type="EMBL" id="FUWW01000020">
    <property type="protein sequence ID" value="SJZ75893.1"/>
    <property type="molecule type" value="Genomic_DNA"/>
</dbReference>
<evidence type="ECO:0000256" key="13">
    <source>
        <dbReference type="ARBA" id="ARBA00047833"/>
    </source>
</evidence>
<keyword evidence="7 14" id="KW-0547">Nucleotide-binding</keyword>
<dbReference type="GO" id="GO:0008763">
    <property type="term" value="F:UDP-N-acetylmuramate-L-alanine ligase activity"/>
    <property type="evidence" value="ECO:0007669"/>
    <property type="project" value="UniProtKB-UniRule"/>
</dbReference>
<dbReference type="PANTHER" id="PTHR43445:SF3">
    <property type="entry name" value="UDP-N-ACETYLMURAMATE--L-ALANINE LIGASE"/>
    <property type="match status" value="1"/>
</dbReference>
<dbReference type="SUPFAM" id="SSF53623">
    <property type="entry name" value="MurD-like peptide ligases, catalytic domain"/>
    <property type="match status" value="1"/>
</dbReference>
<dbReference type="NCBIfam" id="TIGR01082">
    <property type="entry name" value="murC"/>
    <property type="match status" value="1"/>
</dbReference>
<dbReference type="InterPro" id="IPR013221">
    <property type="entry name" value="Mur_ligase_cen"/>
</dbReference>
<dbReference type="SUPFAM" id="SSF51984">
    <property type="entry name" value="MurCD N-terminal domain"/>
    <property type="match status" value="1"/>
</dbReference>
<evidence type="ECO:0000256" key="14">
    <source>
        <dbReference type="HAMAP-Rule" id="MF_00046"/>
    </source>
</evidence>
<evidence type="ECO:0000256" key="2">
    <source>
        <dbReference type="ARBA" id="ARBA00004752"/>
    </source>
</evidence>
<evidence type="ECO:0000313" key="18">
    <source>
        <dbReference type="EMBL" id="SJZ75893.1"/>
    </source>
</evidence>
<dbReference type="Gene3D" id="3.40.50.720">
    <property type="entry name" value="NAD(P)-binding Rossmann-like Domain"/>
    <property type="match status" value="1"/>
</dbReference>
<dbReference type="Gene3D" id="3.90.190.20">
    <property type="entry name" value="Mur ligase, C-terminal domain"/>
    <property type="match status" value="1"/>
</dbReference>
<feature type="domain" description="Mur ligase central" evidence="17">
    <location>
        <begin position="117"/>
        <end position="296"/>
    </location>
</feature>
<feature type="domain" description="Mur ligase C-terminal" evidence="16">
    <location>
        <begin position="318"/>
        <end position="443"/>
    </location>
</feature>
<sequence length="464" mass="51008">MKNIDELLKESKKIHFIGIGGAGMCPIAEILLSLGYELTGSDNNDTETFRRVEKEGTKVFLGQKPENIADDTQLVIYTNAILAGNAELEYAKANFPCFERAEALGALSRIFSNCIGVCGTHGKTTTSSMITQILMEAGLDPSAVIGGKLPLIDAYGRYGHSQNFVCESCEFNNTFLHMNPDMAVILNIDEDHLDFFGNLDNIKKSFRKFADLTTKTIIYNGDDANTVDTLKGIEGKKLISVGRNDGNEWVAKNIDVPGGFHSEYDAYHNNEFVARVVLSVPGEHNILNSLCAFAAAYESGAEVEKILEGLKHFGGASRRFEKLGTYCGVTFADDYAHHPAEIKVTLEAAKKMGYKHVWAVHQPFTFSRTSLLLDDFAKVLQIADRCVVSAIMGSREVNTIGIKATDLSSKIPGAVQLDTFEEICDYVCDNAEDGDLVITLGCGDVYKVARMMCKKLKEREEQNV</sequence>
<gene>
    <name evidence="14" type="primary">murC</name>
    <name evidence="18" type="ORF">SAMN02745114_01526</name>
</gene>
<comment type="subcellular location">
    <subcellularLocation>
        <location evidence="1 14">Cytoplasm</location>
    </subcellularLocation>
</comment>
<dbReference type="GO" id="GO:0005524">
    <property type="term" value="F:ATP binding"/>
    <property type="evidence" value="ECO:0007669"/>
    <property type="project" value="UniProtKB-UniRule"/>
</dbReference>
<comment type="function">
    <text evidence="14">Cell wall formation.</text>
</comment>
<dbReference type="HAMAP" id="MF_00046">
    <property type="entry name" value="MurC"/>
    <property type="match status" value="1"/>
</dbReference>
<keyword evidence="8 14" id="KW-0067">ATP-binding</keyword>
<comment type="catalytic activity">
    <reaction evidence="13 14">
        <text>UDP-N-acetyl-alpha-D-muramate + L-alanine + ATP = UDP-N-acetyl-alpha-D-muramoyl-L-alanine + ADP + phosphate + H(+)</text>
        <dbReference type="Rhea" id="RHEA:23372"/>
        <dbReference type="ChEBI" id="CHEBI:15378"/>
        <dbReference type="ChEBI" id="CHEBI:30616"/>
        <dbReference type="ChEBI" id="CHEBI:43474"/>
        <dbReference type="ChEBI" id="CHEBI:57972"/>
        <dbReference type="ChEBI" id="CHEBI:70757"/>
        <dbReference type="ChEBI" id="CHEBI:83898"/>
        <dbReference type="ChEBI" id="CHEBI:456216"/>
        <dbReference type="EC" id="6.3.2.8"/>
    </reaction>
</comment>
<dbReference type="STRING" id="290054.SAMN02745114_01526"/>
<protein>
    <recommendedName>
        <fullName evidence="3 14">UDP-N-acetylmuramate--L-alanine ligase</fullName>
        <ecNumber evidence="3 14">6.3.2.8</ecNumber>
    </recommendedName>
    <alternativeName>
        <fullName evidence="14">UDP-N-acetylmuramoyl-L-alanine synthetase</fullName>
    </alternativeName>
</protein>
<dbReference type="GO" id="GO:0009252">
    <property type="term" value="P:peptidoglycan biosynthetic process"/>
    <property type="evidence" value="ECO:0007669"/>
    <property type="project" value="UniProtKB-UniRule"/>
</dbReference>
<dbReference type="Proteomes" id="UP000190657">
    <property type="component" value="Unassembled WGS sequence"/>
</dbReference>
<evidence type="ECO:0000259" key="16">
    <source>
        <dbReference type="Pfam" id="PF02875"/>
    </source>
</evidence>
<keyword evidence="11 14" id="KW-0131">Cell cycle</keyword>
<evidence type="ECO:0000256" key="12">
    <source>
        <dbReference type="ARBA" id="ARBA00023316"/>
    </source>
</evidence>
<keyword evidence="19" id="KW-1185">Reference proteome</keyword>
<keyword evidence="10 14" id="KW-0573">Peptidoglycan synthesis</keyword>
<dbReference type="UniPathway" id="UPA00219"/>
<dbReference type="Pfam" id="PF08245">
    <property type="entry name" value="Mur_ligase_M"/>
    <property type="match status" value="1"/>
</dbReference>
<comment type="pathway">
    <text evidence="2 14">Cell wall biogenesis; peptidoglycan biosynthesis.</text>
</comment>
<dbReference type="InterPro" id="IPR004101">
    <property type="entry name" value="Mur_ligase_C"/>
</dbReference>
<proteinExistence type="inferred from homology"/>
<keyword evidence="12 14" id="KW-0961">Cell wall biogenesis/degradation</keyword>
<reference evidence="18 19" key="1">
    <citation type="submission" date="2017-02" db="EMBL/GenBank/DDBJ databases">
        <authorList>
            <person name="Peterson S.W."/>
        </authorList>
    </citation>
    <scope>NUCLEOTIDE SEQUENCE [LARGE SCALE GENOMIC DNA]</scope>
    <source>
        <strain evidence="18 19">ATCC 51222</strain>
    </source>
</reference>
<dbReference type="SUPFAM" id="SSF53244">
    <property type="entry name" value="MurD-like peptide ligases, peptide-binding domain"/>
    <property type="match status" value="1"/>
</dbReference>
<keyword evidence="6 14" id="KW-0132">Cell division</keyword>
<dbReference type="AlphaFoldDB" id="A0A1T4NA00"/>
<feature type="binding site" evidence="14">
    <location>
        <begin position="119"/>
        <end position="125"/>
    </location>
    <ligand>
        <name>ATP</name>
        <dbReference type="ChEBI" id="CHEBI:30616"/>
    </ligand>
</feature>
<evidence type="ECO:0000256" key="7">
    <source>
        <dbReference type="ARBA" id="ARBA00022741"/>
    </source>
</evidence>
<dbReference type="GO" id="GO:0005737">
    <property type="term" value="C:cytoplasm"/>
    <property type="evidence" value="ECO:0007669"/>
    <property type="project" value="UniProtKB-SubCell"/>
</dbReference>
<evidence type="ECO:0000256" key="1">
    <source>
        <dbReference type="ARBA" id="ARBA00004496"/>
    </source>
</evidence>
<dbReference type="GO" id="GO:0071555">
    <property type="term" value="P:cell wall organization"/>
    <property type="evidence" value="ECO:0007669"/>
    <property type="project" value="UniProtKB-KW"/>
</dbReference>
<dbReference type="InterPro" id="IPR000713">
    <property type="entry name" value="Mur_ligase_N"/>
</dbReference>
<evidence type="ECO:0000256" key="10">
    <source>
        <dbReference type="ARBA" id="ARBA00022984"/>
    </source>
</evidence>
<keyword evidence="5 14" id="KW-0436">Ligase</keyword>
<keyword evidence="9 14" id="KW-0133">Cell shape</keyword>
<evidence type="ECO:0000256" key="8">
    <source>
        <dbReference type="ARBA" id="ARBA00022840"/>
    </source>
</evidence>
<dbReference type="EC" id="6.3.2.8" evidence="3 14"/>
<dbReference type="InterPro" id="IPR050061">
    <property type="entry name" value="MurCDEF_pg_biosynth"/>
</dbReference>
<dbReference type="GO" id="GO:0051301">
    <property type="term" value="P:cell division"/>
    <property type="evidence" value="ECO:0007669"/>
    <property type="project" value="UniProtKB-KW"/>
</dbReference>
<dbReference type="PANTHER" id="PTHR43445">
    <property type="entry name" value="UDP-N-ACETYLMURAMATE--L-ALANINE LIGASE-RELATED"/>
    <property type="match status" value="1"/>
</dbReference>
<dbReference type="InterPro" id="IPR005758">
    <property type="entry name" value="UDP-N-AcMur_Ala_ligase_MurC"/>
</dbReference>
<evidence type="ECO:0000256" key="9">
    <source>
        <dbReference type="ARBA" id="ARBA00022960"/>
    </source>
</evidence>